<dbReference type="AlphaFoldDB" id="A0AAD2CX94"/>
<dbReference type="PANTHER" id="PTHR11003">
    <property type="entry name" value="POTASSIUM CHANNEL, SUBFAMILY K"/>
    <property type="match status" value="1"/>
</dbReference>
<evidence type="ECO:0000256" key="2">
    <source>
        <dbReference type="ARBA" id="ARBA00022448"/>
    </source>
</evidence>
<feature type="region of interest" description="Disordered" evidence="9">
    <location>
        <begin position="64"/>
        <end position="84"/>
    </location>
</feature>
<comment type="subcellular location">
    <subcellularLocation>
        <location evidence="1">Membrane</location>
        <topology evidence="1">Multi-pass membrane protein</topology>
    </subcellularLocation>
</comment>
<dbReference type="PROSITE" id="PS00018">
    <property type="entry name" value="EF_HAND_1"/>
    <property type="match status" value="1"/>
</dbReference>
<sequence>MPAIKHLLFCILIPCSVFAFSNRGYPIRPFKLSPPQTKNFNQINNFSLTTATQKSLTFVVRSSADDSQEESSSSVDDGQEEQTSQGTDIVNRFITSFWFAIAAPYTDLRRLLPKRERDPQKMTLSLTVKDGVFAVIAYLAIGVFAYHKIFEKWSIVDSLYFTCVVFSTVGYGDVCPQTIGGRIFTCFFGFTGIALLGAAIASIGSKLVQVETETARRAERESRKRFVNMFDKLPKLVKADKEEKARIMSDVHAKNRHAPHLPKAAVALLKGARWIAQSLMVVVLGGMLLGKVEGWKMADAVYYALITASTIGLGDFAPATKTGRIIALLLIPMSVAAFGEILSNIGLAWISSRQKQLFDSQLKTGLTMDHLKVMDNNQDGKVDREEYVLFMLLEMGLVSKEEVAELTDQFDRLDRTGTGYLNQYDIMLVSRLREKHDH</sequence>
<dbReference type="GO" id="GO:0030322">
    <property type="term" value="P:stabilization of membrane potential"/>
    <property type="evidence" value="ECO:0007669"/>
    <property type="project" value="TreeGrafter"/>
</dbReference>
<keyword evidence="6" id="KW-0406">Ion transport</keyword>
<dbReference type="SUPFAM" id="SSF81324">
    <property type="entry name" value="Voltage-gated potassium channels"/>
    <property type="match status" value="2"/>
</dbReference>
<evidence type="ECO:0000256" key="6">
    <source>
        <dbReference type="ARBA" id="ARBA00023065"/>
    </source>
</evidence>
<dbReference type="GO" id="GO:0005886">
    <property type="term" value="C:plasma membrane"/>
    <property type="evidence" value="ECO:0007669"/>
    <property type="project" value="TreeGrafter"/>
</dbReference>
<dbReference type="PROSITE" id="PS50222">
    <property type="entry name" value="EF_HAND_2"/>
    <property type="match status" value="1"/>
</dbReference>
<organism evidence="13 14">
    <name type="scientific">Cylindrotheca closterium</name>
    <dbReference type="NCBI Taxonomy" id="2856"/>
    <lineage>
        <taxon>Eukaryota</taxon>
        <taxon>Sar</taxon>
        <taxon>Stramenopiles</taxon>
        <taxon>Ochrophyta</taxon>
        <taxon>Bacillariophyta</taxon>
        <taxon>Bacillariophyceae</taxon>
        <taxon>Bacillariophycidae</taxon>
        <taxon>Bacillariales</taxon>
        <taxon>Bacillariaceae</taxon>
        <taxon>Cylindrotheca</taxon>
    </lineage>
</organism>
<reference evidence="13" key="1">
    <citation type="submission" date="2023-08" db="EMBL/GenBank/DDBJ databases">
        <authorList>
            <person name="Audoor S."/>
            <person name="Bilcke G."/>
        </authorList>
    </citation>
    <scope>NUCLEOTIDE SEQUENCE</scope>
</reference>
<feature type="transmembrane region" description="Helical" evidence="10">
    <location>
        <begin position="127"/>
        <end position="147"/>
    </location>
</feature>
<name>A0AAD2CX94_9STRA</name>
<gene>
    <name evidence="13" type="ORF">CYCCA115_LOCUS6891</name>
</gene>
<dbReference type="GO" id="GO:0005509">
    <property type="term" value="F:calcium ion binding"/>
    <property type="evidence" value="ECO:0007669"/>
    <property type="project" value="InterPro"/>
</dbReference>
<dbReference type="EMBL" id="CAKOGP040000890">
    <property type="protein sequence ID" value="CAJ1940140.1"/>
    <property type="molecule type" value="Genomic_DNA"/>
</dbReference>
<keyword evidence="14" id="KW-1185">Reference proteome</keyword>
<dbReference type="Pfam" id="PF07885">
    <property type="entry name" value="Ion_trans_2"/>
    <property type="match status" value="2"/>
</dbReference>
<keyword evidence="2" id="KW-0813">Transport</keyword>
<feature type="transmembrane region" description="Helical" evidence="10">
    <location>
        <begin position="325"/>
        <end position="350"/>
    </location>
</feature>
<evidence type="ECO:0000256" key="3">
    <source>
        <dbReference type="ARBA" id="ARBA00022692"/>
    </source>
</evidence>
<evidence type="ECO:0000259" key="12">
    <source>
        <dbReference type="PROSITE" id="PS50222"/>
    </source>
</evidence>
<feature type="transmembrane region" description="Helical" evidence="10">
    <location>
        <begin position="301"/>
        <end position="319"/>
    </location>
</feature>
<protein>
    <recommendedName>
        <fullName evidence="12">EF-hand domain-containing protein</fullName>
    </recommendedName>
</protein>
<keyword evidence="4" id="KW-0106">Calcium</keyword>
<evidence type="ECO:0000256" key="9">
    <source>
        <dbReference type="SAM" id="MobiDB-lite"/>
    </source>
</evidence>
<evidence type="ECO:0000256" key="10">
    <source>
        <dbReference type="SAM" id="Phobius"/>
    </source>
</evidence>
<dbReference type="InterPro" id="IPR002048">
    <property type="entry name" value="EF_hand_dom"/>
</dbReference>
<evidence type="ECO:0000313" key="14">
    <source>
        <dbReference type="Proteomes" id="UP001295423"/>
    </source>
</evidence>
<proteinExistence type="predicted"/>
<comment type="caution">
    <text evidence="13">The sequence shown here is derived from an EMBL/GenBank/DDBJ whole genome shotgun (WGS) entry which is preliminary data.</text>
</comment>
<evidence type="ECO:0000256" key="5">
    <source>
        <dbReference type="ARBA" id="ARBA00022989"/>
    </source>
</evidence>
<evidence type="ECO:0000256" key="1">
    <source>
        <dbReference type="ARBA" id="ARBA00004141"/>
    </source>
</evidence>
<feature type="domain" description="EF-hand" evidence="12">
    <location>
        <begin position="372"/>
        <end position="397"/>
    </location>
</feature>
<dbReference type="GO" id="GO:0022841">
    <property type="term" value="F:potassium ion leak channel activity"/>
    <property type="evidence" value="ECO:0007669"/>
    <property type="project" value="TreeGrafter"/>
</dbReference>
<dbReference type="Gene3D" id="1.10.287.70">
    <property type="match status" value="2"/>
</dbReference>
<dbReference type="GO" id="GO:0005737">
    <property type="term" value="C:cytoplasm"/>
    <property type="evidence" value="ECO:0007669"/>
    <property type="project" value="UniProtKB-ARBA"/>
</dbReference>
<evidence type="ECO:0000256" key="8">
    <source>
        <dbReference type="ARBA" id="ARBA00023303"/>
    </source>
</evidence>
<accession>A0AAD2CX94</accession>
<dbReference type="Proteomes" id="UP001295423">
    <property type="component" value="Unassembled WGS sequence"/>
</dbReference>
<keyword evidence="7 10" id="KW-0472">Membrane</keyword>
<keyword evidence="11" id="KW-0732">Signal</keyword>
<keyword evidence="3 10" id="KW-0812">Transmembrane</keyword>
<dbReference type="GO" id="GO:0015271">
    <property type="term" value="F:outward rectifier potassium channel activity"/>
    <property type="evidence" value="ECO:0007669"/>
    <property type="project" value="TreeGrafter"/>
</dbReference>
<dbReference type="PRINTS" id="PR01333">
    <property type="entry name" value="2POREKCHANEL"/>
</dbReference>
<dbReference type="Gene3D" id="1.10.238.10">
    <property type="entry name" value="EF-hand"/>
    <property type="match status" value="1"/>
</dbReference>
<feature type="transmembrane region" description="Helical" evidence="10">
    <location>
        <begin position="183"/>
        <end position="203"/>
    </location>
</feature>
<dbReference type="InterPro" id="IPR011992">
    <property type="entry name" value="EF-hand-dom_pair"/>
</dbReference>
<evidence type="ECO:0000256" key="11">
    <source>
        <dbReference type="SAM" id="SignalP"/>
    </source>
</evidence>
<keyword evidence="8" id="KW-0407">Ion channel</keyword>
<evidence type="ECO:0000313" key="13">
    <source>
        <dbReference type="EMBL" id="CAJ1940140.1"/>
    </source>
</evidence>
<feature type="chain" id="PRO_5042231987" description="EF-hand domain-containing protein" evidence="11">
    <location>
        <begin position="20"/>
        <end position="438"/>
    </location>
</feature>
<keyword evidence="5 10" id="KW-1133">Transmembrane helix</keyword>
<dbReference type="SUPFAM" id="SSF47473">
    <property type="entry name" value="EF-hand"/>
    <property type="match status" value="1"/>
</dbReference>
<evidence type="ECO:0000256" key="4">
    <source>
        <dbReference type="ARBA" id="ARBA00022837"/>
    </source>
</evidence>
<feature type="signal peptide" evidence="11">
    <location>
        <begin position="1"/>
        <end position="19"/>
    </location>
</feature>
<evidence type="ECO:0000256" key="7">
    <source>
        <dbReference type="ARBA" id="ARBA00023136"/>
    </source>
</evidence>
<dbReference type="PANTHER" id="PTHR11003:SF291">
    <property type="entry name" value="IP11374P"/>
    <property type="match status" value="1"/>
</dbReference>
<dbReference type="InterPro" id="IPR013099">
    <property type="entry name" value="K_chnl_dom"/>
</dbReference>
<dbReference type="InterPro" id="IPR003280">
    <property type="entry name" value="2pore_dom_K_chnl"/>
</dbReference>
<dbReference type="InterPro" id="IPR018247">
    <property type="entry name" value="EF_Hand_1_Ca_BS"/>
</dbReference>